<evidence type="ECO:0000313" key="3">
    <source>
        <dbReference type="Proteomes" id="UP000315947"/>
    </source>
</evidence>
<feature type="region of interest" description="Disordered" evidence="1">
    <location>
        <begin position="118"/>
        <end position="137"/>
    </location>
</feature>
<dbReference type="Proteomes" id="UP000315947">
    <property type="component" value="Chromosome"/>
</dbReference>
<dbReference type="EMBL" id="CP041614">
    <property type="protein sequence ID" value="QDO82395.1"/>
    <property type="molecule type" value="Genomic_DNA"/>
</dbReference>
<organism evidence="2 3">
    <name type="scientific">Shewanella psychropiezotolerans</name>
    <dbReference type="NCBI Taxonomy" id="2593655"/>
    <lineage>
        <taxon>Bacteria</taxon>
        <taxon>Pseudomonadati</taxon>
        <taxon>Pseudomonadota</taxon>
        <taxon>Gammaproteobacteria</taxon>
        <taxon>Alteromonadales</taxon>
        <taxon>Shewanellaceae</taxon>
        <taxon>Shewanella</taxon>
    </lineage>
</organism>
<gene>
    <name evidence="2" type="ORF">FM037_02985</name>
</gene>
<name>A0ABX5WTH5_9GAMM</name>
<keyword evidence="3" id="KW-1185">Reference proteome</keyword>
<dbReference type="RefSeq" id="WP_144044784.1">
    <property type="nucleotide sequence ID" value="NZ_CP041614.1"/>
</dbReference>
<sequence>MKSLQQPAPESALKIETDLKTDKPAASDVVRIKHGLDSLRELLDRSCVASRYGKLSDQQKAMILYGAKLKPRTYIHTPLDSMTVDEREQIRQSIIALCDISNIFGRIMLTRDRFDHRPKVARQSKPKQLIQEAKDRH</sequence>
<protein>
    <submittedName>
        <fullName evidence="2">Uncharacterized protein</fullName>
    </submittedName>
</protein>
<evidence type="ECO:0000256" key="1">
    <source>
        <dbReference type="SAM" id="MobiDB-lite"/>
    </source>
</evidence>
<accession>A0ABX5WTH5</accession>
<proteinExistence type="predicted"/>
<reference evidence="2 3" key="1">
    <citation type="submission" date="2019-07" db="EMBL/GenBank/DDBJ databases">
        <title>Shewanella sp. YLB-06 whole genomic sequence.</title>
        <authorList>
            <person name="Yu L."/>
        </authorList>
    </citation>
    <scope>NUCLEOTIDE SEQUENCE [LARGE SCALE GENOMIC DNA]</scope>
    <source>
        <strain evidence="2 3">YLB-06</strain>
    </source>
</reference>
<evidence type="ECO:0000313" key="2">
    <source>
        <dbReference type="EMBL" id="QDO82395.1"/>
    </source>
</evidence>